<sequence length="569" mass="63211">MTISTPIQNDDKPETFWRTLQTFNVTRVVVAMVLLTYFSVHGKGDSWFSGLFAQRGTGVLYLICAIAFIVVAAYFRRHHRLQILLPIAMDITAVSILYIDAGGASGGLAILYLFPLAGAAILAPLLLALFFVSITTLILLGESWYQILKFIPDASTLRAGLYGGVFFFAVVIINRLADKLIRQEELATQRGKDLRVQMDINRIAIADMGDGLLVVDPDGSLMMSNPAAEHMLGLSFSVEEPRYNLNDFALLAPIADAFFAWAAGSRNLPGVNSAIVDEPVFVTIKHTDDVDRDAVGWSWGRRRELAAHLKLRFAAVRAREPNEYRTVIFLQDVSEIENQAQQLKLASMGRLTASIAHEVRNPLSSISYAATLLSEDVASVAQMRLLTIINDNVARLNRMIEDILKLSRKAQRQAEPILLAPLLMDIVVEFQQTHAVEPDKVELQVDADDQHRVWFDPLHLREVVTNLLSNAVRYASGRPGGMRLHIMSNVANRLELHVQDDGEPISPEVRAHLFEPFYTTSSKGTGLGLFLARELCLNNGALLDYEYRHDNQGEATGRFVIAFAAQDSQ</sequence>
<evidence type="ECO:0000313" key="11">
    <source>
        <dbReference type="EMBL" id="MFC5476441.1"/>
    </source>
</evidence>
<keyword evidence="4" id="KW-0808">Transferase</keyword>
<feature type="transmembrane region" description="Helical" evidence="9">
    <location>
        <begin position="58"/>
        <end position="75"/>
    </location>
</feature>
<dbReference type="Gene3D" id="1.10.287.130">
    <property type="match status" value="1"/>
</dbReference>
<keyword evidence="6 11" id="KW-0418">Kinase</keyword>
<dbReference type="Pfam" id="PF02518">
    <property type="entry name" value="HATPase_c"/>
    <property type="match status" value="1"/>
</dbReference>
<accession>A0ABW0MG62</accession>
<dbReference type="Proteomes" id="UP001596045">
    <property type="component" value="Unassembled WGS sequence"/>
</dbReference>
<dbReference type="InterPro" id="IPR036097">
    <property type="entry name" value="HisK_dim/P_sf"/>
</dbReference>
<organism evidence="11 12">
    <name type="scientific">Paraherbaspirillum soli</name>
    <dbReference type="NCBI Taxonomy" id="631222"/>
    <lineage>
        <taxon>Bacteria</taxon>
        <taxon>Pseudomonadati</taxon>
        <taxon>Pseudomonadota</taxon>
        <taxon>Betaproteobacteria</taxon>
        <taxon>Burkholderiales</taxon>
        <taxon>Oxalobacteraceae</taxon>
        <taxon>Paraherbaspirillum</taxon>
    </lineage>
</organism>
<protein>
    <recommendedName>
        <fullName evidence="2">histidine kinase</fullName>
        <ecNumber evidence="2">2.7.13.3</ecNumber>
    </recommendedName>
</protein>
<dbReference type="InterPro" id="IPR003594">
    <property type="entry name" value="HATPase_dom"/>
</dbReference>
<dbReference type="GO" id="GO:0016301">
    <property type="term" value="F:kinase activity"/>
    <property type="evidence" value="ECO:0007669"/>
    <property type="project" value="UniProtKB-KW"/>
</dbReference>
<dbReference type="EC" id="2.7.13.3" evidence="2"/>
<dbReference type="PROSITE" id="PS50109">
    <property type="entry name" value="HIS_KIN"/>
    <property type="match status" value="1"/>
</dbReference>
<dbReference type="Gene3D" id="3.30.565.10">
    <property type="entry name" value="Histidine kinase-like ATPase, C-terminal domain"/>
    <property type="match status" value="1"/>
</dbReference>
<dbReference type="InterPro" id="IPR050351">
    <property type="entry name" value="BphY/WalK/GraS-like"/>
</dbReference>
<comment type="catalytic activity">
    <reaction evidence="1">
        <text>ATP + protein L-histidine = ADP + protein N-phospho-L-histidine.</text>
        <dbReference type="EC" id="2.7.13.3"/>
    </reaction>
</comment>
<dbReference type="SMART" id="SM00387">
    <property type="entry name" value="HATPase_c"/>
    <property type="match status" value="1"/>
</dbReference>
<evidence type="ECO:0000256" key="6">
    <source>
        <dbReference type="ARBA" id="ARBA00022777"/>
    </source>
</evidence>
<dbReference type="RefSeq" id="WP_379000643.1">
    <property type="nucleotide sequence ID" value="NZ_JBHSMT010000031.1"/>
</dbReference>
<keyword evidence="9" id="KW-1133">Transmembrane helix</keyword>
<dbReference type="SMART" id="SM00388">
    <property type="entry name" value="HisKA"/>
    <property type="match status" value="1"/>
</dbReference>
<feature type="transmembrane region" description="Helical" evidence="9">
    <location>
        <begin position="111"/>
        <end position="139"/>
    </location>
</feature>
<evidence type="ECO:0000256" key="5">
    <source>
        <dbReference type="ARBA" id="ARBA00022741"/>
    </source>
</evidence>
<evidence type="ECO:0000256" key="2">
    <source>
        <dbReference type="ARBA" id="ARBA00012438"/>
    </source>
</evidence>
<dbReference type="EMBL" id="JBHSMT010000031">
    <property type="protein sequence ID" value="MFC5476441.1"/>
    <property type="molecule type" value="Genomic_DNA"/>
</dbReference>
<dbReference type="Gene3D" id="3.30.450.20">
    <property type="entry name" value="PAS domain"/>
    <property type="match status" value="1"/>
</dbReference>
<evidence type="ECO:0000256" key="9">
    <source>
        <dbReference type="SAM" id="Phobius"/>
    </source>
</evidence>
<dbReference type="InterPro" id="IPR004358">
    <property type="entry name" value="Sig_transdc_His_kin-like_C"/>
</dbReference>
<evidence type="ECO:0000256" key="4">
    <source>
        <dbReference type="ARBA" id="ARBA00022679"/>
    </source>
</evidence>
<keyword evidence="9" id="KW-0472">Membrane</keyword>
<feature type="domain" description="Histidine kinase" evidence="10">
    <location>
        <begin position="354"/>
        <end position="567"/>
    </location>
</feature>
<feature type="transmembrane region" description="Helical" evidence="9">
    <location>
        <begin position="20"/>
        <end position="38"/>
    </location>
</feature>
<dbReference type="CDD" id="cd00082">
    <property type="entry name" value="HisKA"/>
    <property type="match status" value="1"/>
</dbReference>
<evidence type="ECO:0000256" key="7">
    <source>
        <dbReference type="ARBA" id="ARBA00022840"/>
    </source>
</evidence>
<dbReference type="Pfam" id="PF25323">
    <property type="entry name" value="6TM_PilS"/>
    <property type="match status" value="1"/>
</dbReference>
<dbReference type="CDD" id="cd00075">
    <property type="entry name" value="HATPase"/>
    <property type="match status" value="1"/>
</dbReference>
<name>A0ABW0MG62_9BURK</name>
<dbReference type="PRINTS" id="PR00344">
    <property type="entry name" value="BCTRLSENSOR"/>
</dbReference>
<proteinExistence type="predicted"/>
<dbReference type="InterPro" id="IPR036890">
    <property type="entry name" value="HATPase_C_sf"/>
</dbReference>
<gene>
    <name evidence="11" type="ORF">ACFPM8_20945</name>
</gene>
<dbReference type="SUPFAM" id="SSF55874">
    <property type="entry name" value="ATPase domain of HSP90 chaperone/DNA topoisomerase II/histidine kinase"/>
    <property type="match status" value="1"/>
</dbReference>
<dbReference type="Pfam" id="PF00512">
    <property type="entry name" value="HisKA"/>
    <property type="match status" value="1"/>
</dbReference>
<keyword evidence="3" id="KW-0597">Phosphoprotein</keyword>
<keyword evidence="5" id="KW-0547">Nucleotide-binding</keyword>
<feature type="transmembrane region" description="Helical" evidence="9">
    <location>
        <begin position="81"/>
        <end position="99"/>
    </location>
</feature>
<keyword evidence="9" id="KW-0812">Transmembrane</keyword>
<dbReference type="SUPFAM" id="SSF47384">
    <property type="entry name" value="Homodimeric domain of signal transducing histidine kinase"/>
    <property type="match status" value="1"/>
</dbReference>
<dbReference type="InterPro" id="IPR003661">
    <property type="entry name" value="HisK_dim/P_dom"/>
</dbReference>
<dbReference type="InterPro" id="IPR005467">
    <property type="entry name" value="His_kinase_dom"/>
</dbReference>
<keyword evidence="7" id="KW-0067">ATP-binding</keyword>
<dbReference type="PANTHER" id="PTHR42878:SF7">
    <property type="entry name" value="SENSOR HISTIDINE KINASE GLRK"/>
    <property type="match status" value="1"/>
</dbReference>
<feature type="transmembrane region" description="Helical" evidence="9">
    <location>
        <begin position="159"/>
        <end position="177"/>
    </location>
</feature>
<dbReference type="PANTHER" id="PTHR42878">
    <property type="entry name" value="TWO-COMPONENT HISTIDINE KINASE"/>
    <property type="match status" value="1"/>
</dbReference>
<comment type="caution">
    <text evidence="11">The sequence shown here is derived from an EMBL/GenBank/DDBJ whole genome shotgun (WGS) entry which is preliminary data.</text>
</comment>
<evidence type="ECO:0000259" key="10">
    <source>
        <dbReference type="PROSITE" id="PS50109"/>
    </source>
</evidence>
<evidence type="ECO:0000313" key="12">
    <source>
        <dbReference type="Proteomes" id="UP001596045"/>
    </source>
</evidence>
<evidence type="ECO:0000256" key="3">
    <source>
        <dbReference type="ARBA" id="ARBA00022553"/>
    </source>
</evidence>
<reference evidence="12" key="1">
    <citation type="journal article" date="2019" name="Int. J. Syst. Evol. Microbiol.">
        <title>The Global Catalogue of Microorganisms (GCM) 10K type strain sequencing project: providing services to taxonomists for standard genome sequencing and annotation.</title>
        <authorList>
            <consortium name="The Broad Institute Genomics Platform"/>
            <consortium name="The Broad Institute Genome Sequencing Center for Infectious Disease"/>
            <person name="Wu L."/>
            <person name="Ma J."/>
        </authorList>
    </citation>
    <scope>NUCLEOTIDE SEQUENCE [LARGE SCALE GENOMIC DNA]</scope>
    <source>
        <strain evidence="12">JCM 17066</strain>
    </source>
</reference>
<evidence type="ECO:0000256" key="1">
    <source>
        <dbReference type="ARBA" id="ARBA00000085"/>
    </source>
</evidence>
<evidence type="ECO:0000256" key="8">
    <source>
        <dbReference type="ARBA" id="ARBA00023012"/>
    </source>
</evidence>
<keyword evidence="8" id="KW-0902">Two-component regulatory system</keyword>
<keyword evidence="12" id="KW-1185">Reference proteome</keyword>